<dbReference type="KEGG" id="mno:Mnod_2731"/>
<dbReference type="InterPro" id="IPR035994">
    <property type="entry name" value="Nucleoside_phosphorylase_sf"/>
</dbReference>
<dbReference type="Gene3D" id="3.40.50.1580">
    <property type="entry name" value="Nucleoside phosphorylase domain"/>
    <property type="match status" value="1"/>
</dbReference>
<organism evidence="2 3">
    <name type="scientific">Methylobacterium nodulans (strain LMG 21967 / CNCM I-2342 / ORS 2060)</name>
    <dbReference type="NCBI Taxonomy" id="460265"/>
    <lineage>
        <taxon>Bacteria</taxon>
        <taxon>Pseudomonadati</taxon>
        <taxon>Pseudomonadota</taxon>
        <taxon>Alphaproteobacteria</taxon>
        <taxon>Hyphomicrobiales</taxon>
        <taxon>Methylobacteriaceae</taxon>
        <taxon>Methylobacterium</taxon>
    </lineage>
</organism>
<gene>
    <name evidence="2" type="ordered locus">Mnod_2731</name>
</gene>
<dbReference type="InterPro" id="IPR000845">
    <property type="entry name" value="Nucleoside_phosphorylase_d"/>
</dbReference>
<dbReference type="GO" id="GO:0009116">
    <property type="term" value="P:nucleoside metabolic process"/>
    <property type="evidence" value="ECO:0007669"/>
    <property type="project" value="InterPro"/>
</dbReference>
<reference evidence="2 3" key="1">
    <citation type="submission" date="2009-01" db="EMBL/GenBank/DDBJ databases">
        <title>Complete sequence of chromosome of Methylobacterium nodulans ORS 2060.</title>
        <authorList>
            <consortium name="US DOE Joint Genome Institute"/>
            <person name="Lucas S."/>
            <person name="Copeland A."/>
            <person name="Lapidus A."/>
            <person name="Glavina del Rio T."/>
            <person name="Dalin E."/>
            <person name="Tice H."/>
            <person name="Bruce D."/>
            <person name="Goodwin L."/>
            <person name="Pitluck S."/>
            <person name="Sims D."/>
            <person name="Brettin T."/>
            <person name="Detter J.C."/>
            <person name="Han C."/>
            <person name="Larimer F."/>
            <person name="Land M."/>
            <person name="Hauser L."/>
            <person name="Kyrpides N."/>
            <person name="Ivanova N."/>
            <person name="Marx C.J."/>
            <person name="Richardson P."/>
        </authorList>
    </citation>
    <scope>NUCLEOTIDE SEQUENCE [LARGE SCALE GENOMIC DNA]</scope>
    <source>
        <strain evidence="3">LMG 21967 / CNCM I-2342 / ORS 2060</strain>
    </source>
</reference>
<dbReference type="HOGENOM" id="CLU_068457_1_0_5"/>
<dbReference type="STRING" id="460265.Mnod_2731"/>
<dbReference type="AlphaFoldDB" id="B8IFF2"/>
<dbReference type="OrthoDB" id="7945729at2"/>
<dbReference type="SUPFAM" id="SSF53167">
    <property type="entry name" value="Purine and uridine phosphorylases"/>
    <property type="match status" value="1"/>
</dbReference>
<dbReference type="RefSeq" id="WP_015929364.1">
    <property type="nucleotide sequence ID" value="NC_011894.1"/>
</dbReference>
<dbReference type="CDD" id="cd09007">
    <property type="entry name" value="NP-I_spr0068"/>
    <property type="match status" value="1"/>
</dbReference>
<keyword evidence="3" id="KW-1185">Reference proteome</keyword>
<dbReference type="Proteomes" id="UP000008207">
    <property type="component" value="Chromosome"/>
</dbReference>
<dbReference type="Pfam" id="PF01048">
    <property type="entry name" value="PNP_UDP_1"/>
    <property type="match status" value="1"/>
</dbReference>
<dbReference type="EMBL" id="CP001349">
    <property type="protein sequence ID" value="ACL57687.1"/>
    <property type="molecule type" value="Genomic_DNA"/>
</dbReference>
<sequence length="272" mass="29245">MSNRNLRVLPPILRGKHHGAASAFTPENLLREARRQKGLPDTPVPEVCILDPDGDVVRYLRATGRAQRVESWVCYHSDMDRFTQGGREYGIVGCAVGASYAVLLAEQMFASGCRLVVSITSSGQITALRLPPYFILIERALRDEGTSYHYLPASDYAEADPALVATISAALAHVGEPVERGATWTTDAPYRETPEAIAAAREAGILAVEMEAAALYAFAQARSKPVLCFAHVTNQMGQAGDFEKGEANGAIASLVLVQVVAEAWLQSPFGSA</sequence>
<accession>B8IFF2</accession>
<protein>
    <submittedName>
        <fullName evidence="2">Purine or other phosphorylase family 1</fullName>
    </submittedName>
</protein>
<dbReference type="GO" id="GO:0003824">
    <property type="term" value="F:catalytic activity"/>
    <property type="evidence" value="ECO:0007669"/>
    <property type="project" value="InterPro"/>
</dbReference>
<proteinExistence type="predicted"/>
<name>B8IFF2_METNO</name>
<evidence type="ECO:0000313" key="3">
    <source>
        <dbReference type="Proteomes" id="UP000008207"/>
    </source>
</evidence>
<evidence type="ECO:0000313" key="2">
    <source>
        <dbReference type="EMBL" id="ACL57687.1"/>
    </source>
</evidence>
<dbReference type="eggNOG" id="COG2820">
    <property type="taxonomic scope" value="Bacteria"/>
</dbReference>
<evidence type="ECO:0000259" key="1">
    <source>
        <dbReference type="Pfam" id="PF01048"/>
    </source>
</evidence>
<feature type="domain" description="Nucleoside phosphorylase" evidence="1">
    <location>
        <begin position="83"/>
        <end position="244"/>
    </location>
</feature>